<dbReference type="EMBL" id="BORQ01000006">
    <property type="protein sequence ID" value="GIO33473.1"/>
    <property type="molecule type" value="Genomic_DNA"/>
</dbReference>
<dbReference type="Gene3D" id="3.55.50.10">
    <property type="entry name" value="Baseplate protein-like domains"/>
    <property type="match status" value="1"/>
</dbReference>
<proteinExistence type="predicted"/>
<dbReference type="AlphaFoldDB" id="A0A919XL89"/>
<sequence>MNIVANDRFTYQHLHIAWPYGKLRLRHVHIRHEMGEHARLVVTGGLDADQVDRIITRASSDDKIELWYTDAMDRKRPLFMGQLYCVDVQHMHQETIATLDVISHSFKLDTQLKNRSFQHIHQKYVEIVDTVLAEYKGSDKIDEAFEKKATGQFIMQYQETDWDFLKRLASHVGALLVPNILSHHIQIWIGIPQARQHIQLKDVPFKLQRKIAPYLDQEANGGKSVTAQDYTRYAFEWDHLLQLGDEVERNHETYVITKREGKLIQGVMTWSYECALPPGLKVPKSYNRTIIGASIEGKILEVSRNQVRLHLDMDDQQNPKDAQWFPYSAEGNQVWYLMPEKGAQVKLYFPSSNEDDAMVIQSVRTKPSVVVPPSSHVAQGAAVESPADRHERKTADPGVKSFANPQGKEISLGNSELSMSAQEGSLYISMNAHHGVSLNSTQHIQIQAAGNISLSAGSILLRGTDGLHLNTTTDTLDLEQEVNSASSEIQLKASLHQYYPEPLLSDFEKQVADEGIFNVAGSRVLENVGSTLKGEWDAGVEFAAGVWDMVVDTADIGVMLATPFIMAGNVTGKGFLERNETLEGIKDGAKWAFNYAADSFQGKKTWSDVGNDLETAWDSLTEPFVKKMNNFIPNPLTDTKQESYDAGYDSVKAVERGVDIYTVVKGGAKLFRNVGKMGKTEASVSKGLNEVEERNTGKSGTPAPGLFGDTAKADSALAKAGDGKFKTNALRFPTNIESLSSYLQSIARKMNISITKRSPLLGTAEGGYYRFHDLGPDAPHSKGSGPHISPERQKQIDALESGEYTGRGSKGTDEGRDIPKDVETVSYDKVYLTRQLDVDGDRYIIDKVKEYKSKLSKTLLKKDGNFAFADVDIPGIDKKDFYSYSSLHKTSGNPNYEGFSVKPDNPKFEATHAPDAAGVIYKRDADTEYKILNDIAERIEKLKNEGINIPEGKIRLFTEKDTCGSCSKIIKDFSETYNIDIEVIHNAGKPIDLNN</sequence>
<evidence type="ECO:0000256" key="1">
    <source>
        <dbReference type="SAM" id="MobiDB-lite"/>
    </source>
</evidence>
<protein>
    <submittedName>
        <fullName evidence="2">Uncharacterized protein</fullName>
    </submittedName>
</protein>
<evidence type="ECO:0000313" key="3">
    <source>
        <dbReference type="Proteomes" id="UP000679779"/>
    </source>
</evidence>
<dbReference type="Pfam" id="PF05954">
    <property type="entry name" value="Phage_GPD"/>
    <property type="match status" value="1"/>
</dbReference>
<feature type="region of interest" description="Disordered" evidence="1">
    <location>
        <begin position="800"/>
        <end position="819"/>
    </location>
</feature>
<evidence type="ECO:0000313" key="2">
    <source>
        <dbReference type="EMBL" id="GIO33473.1"/>
    </source>
</evidence>
<feature type="region of interest" description="Disordered" evidence="1">
    <location>
        <begin position="370"/>
        <end position="398"/>
    </location>
</feature>
<dbReference type="InterPro" id="IPR032721">
    <property type="entry name" value="Toxin-deaminase"/>
</dbReference>
<feature type="region of interest" description="Disordered" evidence="1">
    <location>
        <begin position="686"/>
        <end position="706"/>
    </location>
</feature>
<reference evidence="2" key="1">
    <citation type="submission" date="2021-03" db="EMBL/GenBank/DDBJ databases">
        <title>Antimicrobial resistance genes in bacteria isolated from Japanese honey, and their potential for conferring macrolide and lincosamide resistance in the American foulbrood pathogen Paenibacillus larvae.</title>
        <authorList>
            <person name="Okamoto M."/>
            <person name="Kumagai M."/>
            <person name="Kanamori H."/>
            <person name="Takamatsu D."/>
        </authorList>
    </citation>
    <scope>NUCLEOTIDE SEQUENCE</scope>
    <source>
        <strain evidence="2">J2TS6</strain>
    </source>
</reference>
<gene>
    <name evidence="2" type="ORF">J2TS6_46140</name>
</gene>
<keyword evidence="3" id="KW-1185">Reference proteome</keyword>
<comment type="caution">
    <text evidence="2">The sequence shown here is derived from an EMBL/GenBank/DDBJ whole genome shotgun (WGS) entry which is preliminary data.</text>
</comment>
<feature type="compositionally biased region" description="Basic and acidic residues" evidence="1">
    <location>
        <begin position="386"/>
        <end position="395"/>
    </location>
</feature>
<accession>A0A919XL89</accession>
<organism evidence="2 3">
    <name type="scientific">Paenibacillus albilobatus</name>
    <dbReference type="NCBI Taxonomy" id="2716884"/>
    <lineage>
        <taxon>Bacteria</taxon>
        <taxon>Bacillati</taxon>
        <taxon>Bacillota</taxon>
        <taxon>Bacilli</taxon>
        <taxon>Bacillales</taxon>
        <taxon>Paenibacillaceae</taxon>
        <taxon>Paenibacillus</taxon>
    </lineage>
</organism>
<name>A0A919XL89_9BACL</name>
<feature type="compositionally biased region" description="Basic and acidic residues" evidence="1">
    <location>
        <begin position="810"/>
        <end position="819"/>
    </location>
</feature>
<dbReference type="RefSeq" id="WP_160043622.1">
    <property type="nucleotide sequence ID" value="NZ_BORQ01000006.1"/>
</dbReference>
<dbReference type="Pfam" id="PF14424">
    <property type="entry name" value="Toxin-deaminase"/>
    <property type="match status" value="1"/>
</dbReference>
<dbReference type="Proteomes" id="UP000679779">
    <property type="component" value="Unassembled WGS sequence"/>
</dbReference>
<dbReference type="SUPFAM" id="SSF69279">
    <property type="entry name" value="Phage tail proteins"/>
    <property type="match status" value="1"/>
</dbReference>